<dbReference type="Proteomes" id="UP000054477">
    <property type="component" value="Unassembled WGS sequence"/>
</dbReference>
<evidence type="ECO:0000256" key="1">
    <source>
        <dbReference type="SAM" id="MobiDB-lite"/>
    </source>
</evidence>
<dbReference type="EMBL" id="KN838859">
    <property type="protein sequence ID" value="KIJ93193.1"/>
    <property type="molecule type" value="Genomic_DNA"/>
</dbReference>
<reference evidence="3" key="2">
    <citation type="submission" date="2015-01" db="EMBL/GenBank/DDBJ databases">
        <title>Evolutionary Origins and Diversification of the Mycorrhizal Mutualists.</title>
        <authorList>
            <consortium name="DOE Joint Genome Institute"/>
            <consortium name="Mycorrhizal Genomics Consortium"/>
            <person name="Kohler A."/>
            <person name="Kuo A."/>
            <person name="Nagy L.G."/>
            <person name="Floudas D."/>
            <person name="Copeland A."/>
            <person name="Barry K.W."/>
            <person name="Cichocki N."/>
            <person name="Veneault-Fourrey C."/>
            <person name="LaButti K."/>
            <person name="Lindquist E.A."/>
            <person name="Lipzen A."/>
            <person name="Lundell T."/>
            <person name="Morin E."/>
            <person name="Murat C."/>
            <person name="Riley R."/>
            <person name="Ohm R."/>
            <person name="Sun H."/>
            <person name="Tunlid A."/>
            <person name="Henrissat B."/>
            <person name="Grigoriev I.V."/>
            <person name="Hibbett D.S."/>
            <person name="Martin F."/>
        </authorList>
    </citation>
    <scope>NUCLEOTIDE SEQUENCE [LARGE SCALE GENOMIC DNA]</scope>
    <source>
        <strain evidence="3">LaAM-08-1</strain>
    </source>
</reference>
<protein>
    <submittedName>
        <fullName evidence="2">Uncharacterized protein</fullName>
    </submittedName>
</protein>
<feature type="region of interest" description="Disordered" evidence="1">
    <location>
        <begin position="85"/>
        <end position="111"/>
    </location>
</feature>
<reference evidence="2 3" key="1">
    <citation type="submission" date="2014-04" db="EMBL/GenBank/DDBJ databases">
        <authorList>
            <consortium name="DOE Joint Genome Institute"/>
            <person name="Kuo A."/>
            <person name="Kohler A."/>
            <person name="Nagy L.G."/>
            <person name="Floudas D."/>
            <person name="Copeland A."/>
            <person name="Barry K.W."/>
            <person name="Cichocki N."/>
            <person name="Veneault-Fourrey C."/>
            <person name="LaButti K."/>
            <person name="Lindquist E.A."/>
            <person name="Lipzen A."/>
            <person name="Lundell T."/>
            <person name="Morin E."/>
            <person name="Murat C."/>
            <person name="Sun H."/>
            <person name="Tunlid A."/>
            <person name="Henrissat B."/>
            <person name="Grigoriev I.V."/>
            <person name="Hibbett D.S."/>
            <person name="Martin F."/>
            <person name="Nordberg H.P."/>
            <person name="Cantor M.N."/>
            <person name="Hua S.X."/>
        </authorList>
    </citation>
    <scope>NUCLEOTIDE SEQUENCE [LARGE SCALE GENOMIC DNA]</scope>
    <source>
        <strain evidence="2 3">LaAM-08-1</strain>
    </source>
</reference>
<name>A0A0C9WWI5_9AGAR</name>
<keyword evidence="3" id="KW-1185">Reference proteome</keyword>
<sequence>MHSTHHGALTRLRPPSILRALGDVLYVLSEASSLRKRSCSPAGDEPTPTRGLFVLVLNLSAATRSKTFCKKRTTIIRLKRRTRLEATSSSTTIDPPHLRLPSSHHSRSSDRSSNFPLHVIHLARNSNFFSSCARNSGG</sequence>
<organism evidence="2 3">
    <name type="scientific">Laccaria amethystina LaAM-08-1</name>
    <dbReference type="NCBI Taxonomy" id="1095629"/>
    <lineage>
        <taxon>Eukaryota</taxon>
        <taxon>Fungi</taxon>
        <taxon>Dikarya</taxon>
        <taxon>Basidiomycota</taxon>
        <taxon>Agaricomycotina</taxon>
        <taxon>Agaricomycetes</taxon>
        <taxon>Agaricomycetidae</taxon>
        <taxon>Agaricales</taxon>
        <taxon>Agaricineae</taxon>
        <taxon>Hydnangiaceae</taxon>
        <taxon>Laccaria</taxon>
    </lineage>
</organism>
<evidence type="ECO:0000313" key="3">
    <source>
        <dbReference type="Proteomes" id="UP000054477"/>
    </source>
</evidence>
<dbReference type="AlphaFoldDB" id="A0A0C9WWI5"/>
<proteinExistence type="predicted"/>
<dbReference type="HOGENOM" id="CLU_1855582_0_0_1"/>
<gene>
    <name evidence="2" type="ORF">K443DRAFT_408254</name>
</gene>
<accession>A0A0C9WWI5</accession>
<evidence type="ECO:0000313" key="2">
    <source>
        <dbReference type="EMBL" id="KIJ93193.1"/>
    </source>
</evidence>